<comment type="caution">
    <text evidence="2">The sequence shown here is derived from an EMBL/GenBank/DDBJ whole genome shotgun (WGS) entry which is preliminary data.</text>
</comment>
<organism evidence="2 3">
    <name type="scientific">Halanaerobium saccharolyticum</name>
    <dbReference type="NCBI Taxonomy" id="43595"/>
    <lineage>
        <taxon>Bacteria</taxon>
        <taxon>Bacillati</taxon>
        <taxon>Bacillota</taxon>
        <taxon>Clostridia</taxon>
        <taxon>Halanaerobiales</taxon>
        <taxon>Halanaerobiaceae</taxon>
        <taxon>Halanaerobium</taxon>
    </lineage>
</organism>
<proteinExistence type="predicted"/>
<feature type="domain" description="Putative Se/S carrier protein-like" evidence="1">
    <location>
        <begin position="6"/>
        <end position="73"/>
    </location>
</feature>
<reference evidence="2 3" key="1">
    <citation type="submission" date="2019-03" db="EMBL/GenBank/DDBJ databases">
        <title>Subsurface microbial communities from deep shales in Ohio and West Virginia, USA.</title>
        <authorList>
            <person name="Wrighton K."/>
        </authorList>
    </citation>
    <scope>NUCLEOTIDE SEQUENCE [LARGE SCALE GENOMIC DNA]</scope>
    <source>
        <strain evidence="2 3">MA284_T2</strain>
    </source>
</reference>
<gene>
    <name evidence="2" type="ORF">DFR79_11083</name>
</gene>
<dbReference type="EMBL" id="SNWX01000010">
    <property type="protein sequence ID" value="TDO90124.1"/>
    <property type="molecule type" value="Genomic_DNA"/>
</dbReference>
<dbReference type="Proteomes" id="UP000295064">
    <property type="component" value="Unassembled WGS sequence"/>
</dbReference>
<dbReference type="Pfam" id="PF11823">
    <property type="entry name" value="Se_S_carrier"/>
    <property type="match status" value="1"/>
</dbReference>
<name>A0A4R6LSB4_9FIRM</name>
<protein>
    <submittedName>
        <fullName evidence="2">Uncharacterized protein DUF3343</fullName>
    </submittedName>
</protein>
<dbReference type="InterPro" id="IPR021778">
    <property type="entry name" value="Se/S_carrier-like"/>
</dbReference>
<sequence>MKEYNLLFTFYSTHLALKFERELKNNEINIKVTPVPRQISSSCGLSGRINTQDFEKVKKVCSENDIEYEDIYQINGKDFKRISK</sequence>
<evidence type="ECO:0000313" key="2">
    <source>
        <dbReference type="EMBL" id="TDO90124.1"/>
    </source>
</evidence>
<evidence type="ECO:0000313" key="3">
    <source>
        <dbReference type="Proteomes" id="UP000295064"/>
    </source>
</evidence>
<evidence type="ECO:0000259" key="1">
    <source>
        <dbReference type="Pfam" id="PF11823"/>
    </source>
</evidence>
<dbReference type="AlphaFoldDB" id="A0A4R6LSB4"/>
<accession>A0A4R6LSB4</accession>
<dbReference type="RefSeq" id="WP_133514985.1">
    <property type="nucleotide sequence ID" value="NZ_SNWX01000010.1"/>
</dbReference>
<dbReference type="OrthoDB" id="3192849at2"/>